<accession>A0A0V1AHH3</accession>
<sequence length="31" mass="3494">LNKGERPLSAPQNVNKLLDQGKIIIIITIFF</sequence>
<comment type="caution">
    <text evidence="1">The sequence shown here is derived from an EMBL/GenBank/DDBJ whole genome shotgun (WGS) entry which is preliminary data.</text>
</comment>
<gene>
    <name evidence="1" type="ORF">T4A_12850</name>
</gene>
<dbReference type="EMBL" id="JYDR01007047">
    <property type="protein sequence ID" value="KRY24267.1"/>
    <property type="molecule type" value="Genomic_DNA"/>
</dbReference>
<reference evidence="1 2" key="1">
    <citation type="submission" date="2015-01" db="EMBL/GenBank/DDBJ databases">
        <title>Evolution of Trichinella species and genotypes.</title>
        <authorList>
            <person name="Korhonen P.K."/>
            <person name="Edoardo P."/>
            <person name="Giuseppe L.R."/>
            <person name="Gasser R.B."/>
        </authorList>
    </citation>
    <scope>NUCLEOTIDE SEQUENCE [LARGE SCALE GENOMIC DNA]</scope>
    <source>
        <strain evidence="1">ISS13</strain>
    </source>
</reference>
<evidence type="ECO:0000313" key="1">
    <source>
        <dbReference type="EMBL" id="KRY24267.1"/>
    </source>
</evidence>
<proteinExistence type="predicted"/>
<dbReference type="AlphaFoldDB" id="A0A0V1AHH3"/>
<feature type="non-terminal residue" evidence="1">
    <location>
        <position position="1"/>
    </location>
</feature>
<name>A0A0V1AHH3_TRIPS</name>
<evidence type="ECO:0000313" key="2">
    <source>
        <dbReference type="Proteomes" id="UP000054632"/>
    </source>
</evidence>
<protein>
    <submittedName>
        <fullName evidence="1">Uncharacterized protein</fullName>
    </submittedName>
</protein>
<organism evidence="1 2">
    <name type="scientific">Trichinella pseudospiralis</name>
    <name type="common">Parasitic roundworm</name>
    <dbReference type="NCBI Taxonomy" id="6337"/>
    <lineage>
        <taxon>Eukaryota</taxon>
        <taxon>Metazoa</taxon>
        <taxon>Ecdysozoa</taxon>
        <taxon>Nematoda</taxon>
        <taxon>Enoplea</taxon>
        <taxon>Dorylaimia</taxon>
        <taxon>Trichinellida</taxon>
        <taxon>Trichinellidae</taxon>
        <taxon>Trichinella</taxon>
    </lineage>
</organism>
<dbReference type="Proteomes" id="UP000054632">
    <property type="component" value="Unassembled WGS sequence"/>
</dbReference>